<dbReference type="Proteomes" id="UP000235703">
    <property type="component" value="Unassembled WGS sequence"/>
</dbReference>
<name>A0A2N6PFP0_9MICO</name>
<protein>
    <submittedName>
        <fullName evidence="3">Magnesium chelatase</fullName>
    </submittedName>
</protein>
<dbReference type="Pfam" id="PF13541">
    <property type="entry name" value="ChlI"/>
    <property type="match status" value="1"/>
</dbReference>
<dbReference type="SUPFAM" id="SSF52540">
    <property type="entry name" value="P-loop containing nucleoside triphosphate hydrolases"/>
    <property type="match status" value="1"/>
</dbReference>
<evidence type="ECO:0000313" key="4">
    <source>
        <dbReference type="Proteomes" id="UP000235703"/>
    </source>
</evidence>
<dbReference type="EMBL" id="PNFZ01000006">
    <property type="protein sequence ID" value="PMB97497.1"/>
    <property type="molecule type" value="Genomic_DNA"/>
</dbReference>
<dbReference type="AlphaFoldDB" id="A0A2N6PFP0"/>
<dbReference type="InterPro" id="IPR003593">
    <property type="entry name" value="AAA+_ATPase"/>
</dbReference>
<reference evidence="3 4" key="1">
    <citation type="submission" date="2017-09" db="EMBL/GenBank/DDBJ databases">
        <title>Bacterial strain isolated from the female urinary microbiota.</title>
        <authorList>
            <person name="Thomas-White K."/>
            <person name="Kumar N."/>
            <person name="Forster S."/>
            <person name="Putonti C."/>
            <person name="Lawley T."/>
            <person name="Wolfe A.J."/>
        </authorList>
    </citation>
    <scope>NUCLEOTIDE SEQUENCE [LARGE SCALE GENOMIC DNA]</scope>
    <source>
        <strain evidence="3 4">UMB0680</strain>
    </source>
</reference>
<dbReference type="InterPro" id="IPR004482">
    <property type="entry name" value="Mg_chelat-rel"/>
</dbReference>
<dbReference type="InterPro" id="IPR025158">
    <property type="entry name" value="Mg_chelat-rel_C"/>
</dbReference>
<comment type="caution">
    <text evidence="3">The sequence shown here is derived from an EMBL/GenBank/DDBJ whole genome shotgun (WGS) entry which is preliminary data.</text>
</comment>
<dbReference type="InterPro" id="IPR027417">
    <property type="entry name" value="P-loop_NTPase"/>
</dbReference>
<dbReference type="PANTHER" id="PTHR32039">
    <property type="entry name" value="MAGNESIUM-CHELATASE SUBUNIT CHLI"/>
    <property type="match status" value="1"/>
</dbReference>
<dbReference type="SMART" id="SM00382">
    <property type="entry name" value="AAA"/>
    <property type="match status" value="1"/>
</dbReference>
<dbReference type="NCBIfam" id="TIGR00368">
    <property type="entry name" value="YifB family Mg chelatase-like AAA ATPase"/>
    <property type="match status" value="1"/>
</dbReference>
<keyword evidence="4" id="KW-1185">Reference proteome</keyword>
<gene>
    <name evidence="3" type="ORF">CJ198_10595</name>
</gene>
<feature type="domain" description="AAA+ ATPase" evidence="2">
    <location>
        <begin position="232"/>
        <end position="415"/>
    </location>
</feature>
<dbReference type="GO" id="GO:0005524">
    <property type="term" value="F:ATP binding"/>
    <property type="evidence" value="ECO:0007669"/>
    <property type="project" value="InterPro"/>
</dbReference>
<proteinExistence type="inferred from homology"/>
<dbReference type="OrthoDB" id="9813147at2"/>
<dbReference type="SUPFAM" id="SSF54211">
    <property type="entry name" value="Ribosomal protein S5 domain 2-like"/>
    <property type="match status" value="1"/>
</dbReference>
<dbReference type="Pfam" id="PF13335">
    <property type="entry name" value="Mg_chelatase_C"/>
    <property type="match status" value="1"/>
</dbReference>
<dbReference type="InterPro" id="IPR020568">
    <property type="entry name" value="Ribosomal_Su5_D2-typ_SF"/>
</dbReference>
<accession>A0A2N6PFP0</accession>
<dbReference type="RefSeq" id="WP_102162580.1">
    <property type="nucleotide sequence ID" value="NZ_PNFZ01000006.1"/>
</dbReference>
<dbReference type="PANTHER" id="PTHR32039:SF7">
    <property type="entry name" value="COMPETENCE PROTEIN COMM"/>
    <property type="match status" value="1"/>
</dbReference>
<dbReference type="Pfam" id="PF01078">
    <property type="entry name" value="Mg_chelatase"/>
    <property type="match status" value="1"/>
</dbReference>
<organism evidence="3 4">
    <name type="scientific">Brevibacterium luteolum</name>
    <dbReference type="NCBI Taxonomy" id="199591"/>
    <lineage>
        <taxon>Bacteria</taxon>
        <taxon>Bacillati</taxon>
        <taxon>Actinomycetota</taxon>
        <taxon>Actinomycetes</taxon>
        <taxon>Micrococcales</taxon>
        <taxon>Brevibacteriaceae</taxon>
        <taxon>Brevibacterium</taxon>
    </lineage>
</organism>
<dbReference type="InterPro" id="IPR014721">
    <property type="entry name" value="Ribsml_uS5_D2-typ_fold_subgr"/>
</dbReference>
<dbReference type="Gene3D" id="3.30.230.10">
    <property type="match status" value="1"/>
</dbReference>
<evidence type="ECO:0000313" key="3">
    <source>
        <dbReference type="EMBL" id="PMB97497.1"/>
    </source>
</evidence>
<dbReference type="Gene3D" id="3.40.50.300">
    <property type="entry name" value="P-loop containing nucleotide triphosphate hydrolases"/>
    <property type="match status" value="1"/>
</dbReference>
<evidence type="ECO:0000259" key="2">
    <source>
        <dbReference type="SMART" id="SM00382"/>
    </source>
</evidence>
<comment type="similarity">
    <text evidence="1">Belongs to the Mg-chelatase subunits D/I family. ComM subfamily.</text>
</comment>
<dbReference type="InterPro" id="IPR000523">
    <property type="entry name" value="Mg_chelatse_chII-like_cat_dom"/>
</dbReference>
<sequence>MSAVEEEQKVRVVGGVRNRLGRAQAVALWGTSGTPISIETSMNQGIPGIDIIGLPDASVSESRKRVRAALSNLGISLSAAKVTVNLQPGAVKKVGTSFDLGIAVTILACEELIPEHSADGVVHCGELGLDGRILPVRGVLPTILAGLEAGFTRFVVPYGNRAEAALVPQAEVVAAGHLADVVQAHGGRAAPSNTEPVPAAPSSRENVIEPTDLADVHGQHDARRALELAAAGGHHLLMSGAPGAGKSMLAACLSGIVPPLNRDERIEVLAMQSLAGCVEADELDAVAPPFEAPHHRTTATAMVGGSRPGAIGVFSRAHRGVLFLDEAPEFNRDVLEALRQPLESGYCDIHRAWGSVVLPAKFQLVLAANPCPCGVAGSATQTCSCTPHVRRRYRQKLSGPLLDRVDIQLDVLPVTAADLRRDTPAESSSVVAERVAAARERQTHRYADMPWNTNARAPGAYLREAFSFRASETHILDQALERGLLSMRGYDRVLRIAATIADLAGRTRPDGDDVLAAALLRMRETQ</sequence>
<dbReference type="InterPro" id="IPR045006">
    <property type="entry name" value="CHLI-like"/>
</dbReference>
<evidence type="ECO:0000256" key="1">
    <source>
        <dbReference type="ARBA" id="ARBA00006354"/>
    </source>
</evidence>